<dbReference type="STRING" id="1255658.FM114_06490"/>
<gene>
    <name evidence="3" type="ORF">FM114_06490</name>
</gene>
<proteinExistence type="predicted"/>
<feature type="transmembrane region" description="Helical" evidence="1">
    <location>
        <begin position="53"/>
        <end position="71"/>
    </location>
</feature>
<feature type="transmembrane region" description="Helical" evidence="1">
    <location>
        <begin position="92"/>
        <end position="111"/>
    </location>
</feature>
<keyword evidence="3" id="KW-0378">Hydrolase</keyword>
<dbReference type="GO" id="GO:0004175">
    <property type="term" value="F:endopeptidase activity"/>
    <property type="evidence" value="ECO:0007669"/>
    <property type="project" value="UniProtKB-ARBA"/>
</dbReference>
<protein>
    <submittedName>
        <fullName evidence="3">Putative metal-dependent membrane protease</fullName>
    </submittedName>
</protein>
<feature type="domain" description="CAAX prenyl protease 2/Lysostaphin resistance protein A-like" evidence="2">
    <location>
        <begin position="125"/>
        <end position="216"/>
    </location>
</feature>
<dbReference type="Proteomes" id="UP000188342">
    <property type="component" value="Unassembled WGS sequence"/>
</dbReference>
<dbReference type="InterPro" id="IPR003675">
    <property type="entry name" value="Rce1/LyrA-like_dom"/>
</dbReference>
<reference evidence="3 4" key="1">
    <citation type="submission" date="2017-02" db="EMBL/GenBank/DDBJ databases">
        <authorList>
            <person name="Peterson S.W."/>
        </authorList>
    </citation>
    <scope>NUCLEOTIDE SEQUENCE [LARGE SCALE GENOMIC DNA]</scope>
    <source>
        <strain evidence="3 4">LSP_Lj1</strain>
    </source>
</reference>
<feature type="transmembrane region" description="Helical" evidence="1">
    <location>
        <begin position="123"/>
        <end position="142"/>
    </location>
</feature>
<keyword evidence="1" id="KW-1133">Transmembrane helix</keyword>
<evidence type="ECO:0000256" key="1">
    <source>
        <dbReference type="SAM" id="Phobius"/>
    </source>
</evidence>
<evidence type="ECO:0000313" key="4">
    <source>
        <dbReference type="Proteomes" id="UP000188342"/>
    </source>
</evidence>
<dbReference type="GO" id="GO:0006508">
    <property type="term" value="P:proteolysis"/>
    <property type="evidence" value="ECO:0007669"/>
    <property type="project" value="UniProtKB-KW"/>
</dbReference>
<keyword evidence="3" id="KW-0645">Protease</keyword>
<evidence type="ECO:0000259" key="2">
    <source>
        <dbReference type="Pfam" id="PF02517"/>
    </source>
</evidence>
<evidence type="ECO:0000313" key="3">
    <source>
        <dbReference type="EMBL" id="SJN29161.1"/>
    </source>
</evidence>
<organism evidence="3 4">
    <name type="scientific">Luteococcus japonicus LSP_Lj1</name>
    <dbReference type="NCBI Taxonomy" id="1255658"/>
    <lineage>
        <taxon>Bacteria</taxon>
        <taxon>Bacillati</taxon>
        <taxon>Actinomycetota</taxon>
        <taxon>Actinomycetes</taxon>
        <taxon>Propionibacteriales</taxon>
        <taxon>Propionibacteriaceae</taxon>
        <taxon>Luteococcus</taxon>
    </lineage>
</organism>
<accession>A0A1R4JAJ8</accession>
<feature type="transmembrane region" description="Helical" evidence="1">
    <location>
        <begin position="21"/>
        <end position="41"/>
    </location>
</feature>
<dbReference type="RefSeq" id="WP_094764368.1">
    <property type="nucleotide sequence ID" value="NZ_FUKQ01000025.1"/>
</dbReference>
<sequence>MSWRSAPDQPLRPGQWWSHPVIRAVVFVVVMAAVAMTTVVFEQDGRAPDWVYLTGQLVASVLAYAVVVLLLENRRPPVEVDPSRWRGLPVGLGIGTAACLVVFAVLWAGGWRTIEGTNSHAPLLQPLFMMGVVAAISEEIIFRGILFRLVEAGLGTWGATLVSAAVFGLVHINNPQATWWGAVAIALEAGMMFGLLYALTRSLWVVIGVHAAWNVMQGPILGSAVSGATHNGDGLVVSHPVGPELISGGIFGLEASLVSVLVWTAISLWLVRSLVVQGRVVAPLWRRRLTAGPAAPRW</sequence>
<dbReference type="Pfam" id="PF02517">
    <property type="entry name" value="Rce1-like"/>
    <property type="match status" value="1"/>
</dbReference>
<keyword evidence="1" id="KW-0472">Membrane</keyword>
<dbReference type="PANTHER" id="PTHR39430:SF1">
    <property type="entry name" value="PROTEASE"/>
    <property type="match status" value="1"/>
</dbReference>
<feature type="transmembrane region" description="Helical" evidence="1">
    <location>
        <begin position="203"/>
        <end position="225"/>
    </location>
</feature>
<dbReference type="OrthoDB" id="193898at2"/>
<dbReference type="PANTHER" id="PTHR39430">
    <property type="entry name" value="MEMBRANE-ASSOCIATED PROTEASE-RELATED"/>
    <property type="match status" value="1"/>
</dbReference>
<feature type="transmembrane region" description="Helical" evidence="1">
    <location>
        <begin position="154"/>
        <end position="172"/>
    </location>
</feature>
<dbReference type="AlphaFoldDB" id="A0A1R4JAJ8"/>
<keyword evidence="4" id="KW-1185">Reference proteome</keyword>
<name>A0A1R4JAJ8_9ACTN</name>
<feature type="transmembrane region" description="Helical" evidence="1">
    <location>
        <begin position="178"/>
        <end position="196"/>
    </location>
</feature>
<feature type="transmembrane region" description="Helical" evidence="1">
    <location>
        <begin position="245"/>
        <end position="271"/>
    </location>
</feature>
<dbReference type="GO" id="GO:0080120">
    <property type="term" value="P:CAAX-box protein maturation"/>
    <property type="evidence" value="ECO:0007669"/>
    <property type="project" value="UniProtKB-ARBA"/>
</dbReference>
<dbReference type="EMBL" id="FUKQ01000025">
    <property type="protein sequence ID" value="SJN29161.1"/>
    <property type="molecule type" value="Genomic_DNA"/>
</dbReference>
<keyword evidence="1" id="KW-0812">Transmembrane</keyword>